<sequence length="174" mass="21184">MENKVKFVRLPKTELEKYLNDPYQFKLDYDDFFAPSNRKNILIVDFWEDIEFLLDLMNLKEEKEEDDGYHYAEKKTIKKLFFSGEDIHWDMYYYYLKPEEVKKIARMIINLTKNDFEEVFGLCFLKCREYYPPLEDGSDDEVGIFNDLIKNFEELQRFYAFAVVNEEGMITFRI</sequence>
<proteinExistence type="predicted"/>
<dbReference type="RefSeq" id="WP_016420915.1">
    <property type="nucleotide sequence ID" value="NZ_FNND01000005.1"/>
</dbReference>
<evidence type="ECO:0000313" key="1">
    <source>
        <dbReference type="EMBL" id="SDW90476.1"/>
    </source>
</evidence>
<dbReference type="AlphaFoldDB" id="A0A1H2XCK8"/>
<dbReference type="InterPro" id="IPR015068">
    <property type="entry name" value="DUF1877"/>
</dbReference>
<organism evidence="1 2">
    <name type="scientific">Capnocytophaga granulosa</name>
    <dbReference type="NCBI Taxonomy" id="45242"/>
    <lineage>
        <taxon>Bacteria</taxon>
        <taxon>Pseudomonadati</taxon>
        <taxon>Bacteroidota</taxon>
        <taxon>Flavobacteriia</taxon>
        <taxon>Flavobacteriales</taxon>
        <taxon>Flavobacteriaceae</taxon>
        <taxon>Capnocytophaga</taxon>
    </lineage>
</organism>
<gene>
    <name evidence="1" type="ORF">SAMN05444420_10567</name>
</gene>
<protein>
    <submittedName>
        <fullName evidence="1">Uncharacterized protein</fullName>
    </submittedName>
</protein>
<dbReference type="Pfam" id="PF08974">
    <property type="entry name" value="DUF1877"/>
    <property type="match status" value="1"/>
</dbReference>
<dbReference type="GeneID" id="85016713"/>
<keyword evidence="2" id="KW-1185">Reference proteome</keyword>
<dbReference type="Proteomes" id="UP000182771">
    <property type="component" value="Unassembled WGS sequence"/>
</dbReference>
<evidence type="ECO:0000313" key="2">
    <source>
        <dbReference type="Proteomes" id="UP000182771"/>
    </source>
</evidence>
<dbReference type="EMBL" id="FNND01000005">
    <property type="protein sequence ID" value="SDW90476.1"/>
    <property type="molecule type" value="Genomic_DNA"/>
</dbReference>
<accession>A0A1H2XCK8</accession>
<dbReference type="InterPro" id="IPR035944">
    <property type="entry name" value="YfbM-like_sf"/>
</dbReference>
<dbReference type="SUPFAM" id="SSF111069">
    <property type="entry name" value="Hypothetical protein yfbM"/>
    <property type="match status" value="1"/>
</dbReference>
<dbReference type="Gene3D" id="3.40.1760.10">
    <property type="entry name" value="YfbM-like super family"/>
    <property type="match status" value="1"/>
</dbReference>
<reference evidence="1 2" key="1">
    <citation type="submission" date="2016-10" db="EMBL/GenBank/DDBJ databases">
        <authorList>
            <person name="Varghese N."/>
            <person name="Submissions S."/>
        </authorList>
    </citation>
    <scope>NUCLEOTIDE SEQUENCE [LARGE SCALE GENOMIC DNA]</scope>
    <source>
        <strain evidence="1 2">DSM 11449</strain>
    </source>
</reference>
<comment type="caution">
    <text evidence="1">The sequence shown here is derived from an EMBL/GenBank/DDBJ whole genome shotgun (WGS) entry which is preliminary data.</text>
</comment>
<name>A0A1H2XCK8_9FLAO</name>